<dbReference type="OrthoDB" id="659547at2759"/>
<dbReference type="InterPro" id="IPR000528">
    <property type="entry name" value="Plant_nsLTP"/>
</dbReference>
<keyword evidence="4" id="KW-0325">Glycoprotein</keyword>
<dbReference type="SUPFAM" id="SSF47699">
    <property type="entry name" value="Bifunctional inhibitor/lipid-transfer protein/seed storage 2S albumin"/>
    <property type="match status" value="1"/>
</dbReference>
<feature type="transmembrane region" description="Helical" evidence="6">
    <location>
        <begin position="193"/>
        <end position="211"/>
    </location>
</feature>
<dbReference type="CDD" id="cd00010">
    <property type="entry name" value="AAI_LTSS"/>
    <property type="match status" value="1"/>
</dbReference>
<dbReference type="InterPro" id="IPR016140">
    <property type="entry name" value="Bifunc_inhib/LTP/seed_store"/>
</dbReference>
<dbReference type="Gene3D" id="1.10.110.10">
    <property type="entry name" value="Plant lipid-transfer and hydrophobic proteins"/>
    <property type="match status" value="1"/>
</dbReference>
<dbReference type="PANTHER" id="PTHR33044">
    <property type="entry name" value="BIFUNCTIONAL INHIBITOR/LIPID-TRANSFER PROTEIN/SEED STORAGE 2S ALBUMIN SUPERFAMILY PROTEIN-RELATED"/>
    <property type="match status" value="1"/>
</dbReference>
<evidence type="ECO:0000256" key="2">
    <source>
        <dbReference type="ARBA" id="ARBA00022729"/>
    </source>
</evidence>
<dbReference type="Pfam" id="PF14368">
    <property type="entry name" value="LTP_2"/>
    <property type="match status" value="1"/>
</dbReference>
<dbReference type="InterPro" id="IPR043325">
    <property type="entry name" value="LTSS"/>
</dbReference>
<comment type="similarity">
    <text evidence="1">Belongs to the plant LTP family.</text>
</comment>
<keyword evidence="6" id="KW-0812">Transmembrane</keyword>
<protein>
    <recommendedName>
        <fullName evidence="7">Bifunctional inhibitor/plant lipid transfer protein/seed storage helical domain-containing protein</fullName>
    </recommendedName>
</protein>
<evidence type="ECO:0000313" key="9">
    <source>
        <dbReference type="Proteomes" id="UP000636709"/>
    </source>
</evidence>
<proteinExistence type="inferred from homology"/>
<feature type="compositionally biased region" description="Pro residues" evidence="5">
    <location>
        <begin position="26"/>
        <end position="35"/>
    </location>
</feature>
<keyword evidence="2" id="KW-0732">Signal</keyword>
<evidence type="ECO:0000256" key="3">
    <source>
        <dbReference type="ARBA" id="ARBA00023157"/>
    </source>
</evidence>
<evidence type="ECO:0000256" key="5">
    <source>
        <dbReference type="SAM" id="MobiDB-lite"/>
    </source>
</evidence>
<dbReference type="EMBL" id="JACEFO010002273">
    <property type="protein sequence ID" value="KAF8668805.1"/>
    <property type="molecule type" value="Genomic_DNA"/>
</dbReference>
<dbReference type="GO" id="GO:0008289">
    <property type="term" value="F:lipid binding"/>
    <property type="evidence" value="ECO:0007669"/>
    <property type="project" value="InterPro"/>
</dbReference>
<keyword evidence="6" id="KW-0472">Membrane</keyword>
<organism evidence="8 9">
    <name type="scientific">Digitaria exilis</name>
    <dbReference type="NCBI Taxonomy" id="1010633"/>
    <lineage>
        <taxon>Eukaryota</taxon>
        <taxon>Viridiplantae</taxon>
        <taxon>Streptophyta</taxon>
        <taxon>Embryophyta</taxon>
        <taxon>Tracheophyta</taxon>
        <taxon>Spermatophyta</taxon>
        <taxon>Magnoliopsida</taxon>
        <taxon>Liliopsida</taxon>
        <taxon>Poales</taxon>
        <taxon>Poaceae</taxon>
        <taxon>PACMAD clade</taxon>
        <taxon>Panicoideae</taxon>
        <taxon>Panicodae</taxon>
        <taxon>Paniceae</taxon>
        <taxon>Anthephorinae</taxon>
        <taxon>Digitaria</taxon>
    </lineage>
</organism>
<dbReference type="Proteomes" id="UP000636709">
    <property type="component" value="Unassembled WGS sequence"/>
</dbReference>
<evidence type="ECO:0000256" key="4">
    <source>
        <dbReference type="ARBA" id="ARBA00023180"/>
    </source>
</evidence>
<evidence type="ECO:0000256" key="6">
    <source>
        <dbReference type="SAM" id="Phobius"/>
    </source>
</evidence>
<feature type="domain" description="Bifunctional inhibitor/plant lipid transfer protein/seed storage helical" evidence="7">
    <location>
        <begin position="102"/>
        <end position="180"/>
    </location>
</feature>
<dbReference type="GO" id="GO:0006869">
    <property type="term" value="P:lipid transport"/>
    <property type="evidence" value="ECO:0007669"/>
    <property type="project" value="InterPro"/>
</dbReference>
<comment type="caution">
    <text evidence="8">The sequence shown here is derived from an EMBL/GenBank/DDBJ whole genome shotgun (WGS) entry which is preliminary data.</text>
</comment>
<dbReference type="AlphaFoldDB" id="A0A835APJ4"/>
<feature type="transmembrane region" description="Helical" evidence="6">
    <location>
        <begin position="66"/>
        <end position="92"/>
    </location>
</feature>
<reference evidence="8" key="1">
    <citation type="submission" date="2020-07" db="EMBL/GenBank/DDBJ databases">
        <title>Genome sequence and genetic diversity analysis of an under-domesticated orphan crop, white fonio (Digitaria exilis).</title>
        <authorList>
            <person name="Bennetzen J.L."/>
            <person name="Chen S."/>
            <person name="Ma X."/>
            <person name="Wang X."/>
            <person name="Yssel A.E.J."/>
            <person name="Chaluvadi S.R."/>
            <person name="Johnson M."/>
            <person name="Gangashetty P."/>
            <person name="Hamidou F."/>
            <person name="Sanogo M.D."/>
            <person name="Zwaenepoel A."/>
            <person name="Wallace J."/>
            <person name="Van De Peer Y."/>
            <person name="Van Deynze A."/>
        </authorList>
    </citation>
    <scope>NUCLEOTIDE SEQUENCE</scope>
    <source>
        <tissue evidence="8">Leaves</tissue>
    </source>
</reference>
<dbReference type="SMART" id="SM00499">
    <property type="entry name" value="AAI"/>
    <property type="match status" value="1"/>
</dbReference>
<sequence length="212" mass="20950">MGSWRRRPRVAVAIAGGSGGGRRATTPPPLKPSHPTPSLLCLPSRGRSSVRSPLESPSPTNHMARLGLGLGLLAAAAAVAVLALASGAAAVAPAPAPTTADCSAAVVGLSGCLTYVMDGSAQDKPTKECCVGVKGALKSPATVACLCAALGGNYGVKVNFTRAAGLPAACGENPAALRKCNSASKSAAARSPVSAFAIVAAMAVPLLSFYYL</sequence>
<keyword evidence="3" id="KW-1015">Disulfide bond</keyword>
<dbReference type="InterPro" id="IPR036312">
    <property type="entry name" value="Bifun_inhib/LTP/seed_sf"/>
</dbReference>
<feature type="region of interest" description="Disordered" evidence="5">
    <location>
        <begin position="13"/>
        <end position="60"/>
    </location>
</feature>
<feature type="compositionally biased region" description="Polar residues" evidence="5">
    <location>
        <begin position="46"/>
        <end position="60"/>
    </location>
</feature>
<gene>
    <name evidence="8" type="ORF">HU200_052002</name>
</gene>
<name>A0A835APJ4_9POAL</name>
<evidence type="ECO:0000313" key="8">
    <source>
        <dbReference type="EMBL" id="KAF8668805.1"/>
    </source>
</evidence>
<accession>A0A835APJ4</accession>
<keyword evidence="6" id="KW-1133">Transmembrane helix</keyword>
<evidence type="ECO:0000259" key="7">
    <source>
        <dbReference type="SMART" id="SM00499"/>
    </source>
</evidence>
<dbReference type="PRINTS" id="PR00382">
    <property type="entry name" value="LIPIDTRNSFER"/>
</dbReference>
<keyword evidence="9" id="KW-1185">Reference proteome</keyword>
<evidence type="ECO:0000256" key="1">
    <source>
        <dbReference type="ARBA" id="ARBA00009748"/>
    </source>
</evidence>